<comment type="function">
    <text evidence="8">Ligates lysine onto the cytidine present at position 34 of the AUA codon-specific tRNA(Ile) that contains the anticodon CAU, in an ATP-dependent manner. Cytidine is converted to lysidine, thus changing the amino acid specificity of the tRNA from methionine to isoleucine.</text>
</comment>
<keyword evidence="5 8" id="KW-0547">Nucleotide-binding</keyword>
<comment type="caution">
    <text evidence="10">The sequence shown here is derived from an EMBL/GenBank/DDBJ whole genome shotgun (WGS) entry which is preliminary data.</text>
</comment>
<comment type="domain">
    <text evidence="8">The N-terminal region contains the highly conserved SGGXDS motif, predicted to be a P-loop motif involved in ATP binding.</text>
</comment>
<dbReference type="InterPro" id="IPR012094">
    <property type="entry name" value="tRNA_Ile_lys_synt"/>
</dbReference>
<dbReference type="Pfam" id="PF01171">
    <property type="entry name" value="ATP_bind_3"/>
    <property type="match status" value="1"/>
</dbReference>
<dbReference type="InterPro" id="IPR012796">
    <property type="entry name" value="Lysidine-tRNA-synth_C"/>
</dbReference>
<accession>A0A2S4HCU7</accession>
<dbReference type="EC" id="6.3.4.19" evidence="8"/>
<dbReference type="InterPro" id="IPR011063">
    <property type="entry name" value="TilS/TtcA_N"/>
</dbReference>
<reference evidence="10 11" key="1">
    <citation type="submission" date="2018-01" db="EMBL/GenBank/DDBJ databases">
        <authorList>
            <person name="Yu X.-D."/>
        </authorList>
    </citation>
    <scope>NUCLEOTIDE SEQUENCE [LARGE SCALE GENOMIC DNA]</scope>
    <source>
        <strain evidence="10 11">ZX-21</strain>
    </source>
</reference>
<evidence type="ECO:0000256" key="3">
    <source>
        <dbReference type="ARBA" id="ARBA00022598"/>
    </source>
</evidence>
<evidence type="ECO:0000256" key="7">
    <source>
        <dbReference type="ARBA" id="ARBA00048539"/>
    </source>
</evidence>
<dbReference type="SUPFAM" id="SSF52402">
    <property type="entry name" value="Adenine nucleotide alpha hydrolases-like"/>
    <property type="match status" value="1"/>
</dbReference>
<dbReference type="GO" id="GO:0032267">
    <property type="term" value="F:tRNA(Ile)-lysidine synthase activity"/>
    <property type="evidence" value="ECO:0007669"/>
    <property type="project" value="UniProtKB-EC"/>
</dbReference>
<evidence type="ECO:0000256" key="6">
    <source>
        <dbReference type="ARBA" id="ARBA00022840"/>
    </source>
</evidence>
<dbReference type="SUPFAM" id="SSF56037">
    <property type="entry name" value="PheT/TilS domain"/>
    <property type="match status" value="1"/>
</dbReference>
<dbReference type="PANTHER" id="PTHR43033:SF1">
    <property type="entry name" value="TRNA(ILE)-LYSIDINE SYNTHASE-RELATED"/>
    <property type="match status" value="1"/>
</dbReference>
<dbReference type="InterPro" id="IPR014729">
    <property type="entry name" value="Rossmann-like_a/b/a_fold"/>
</dbReference>
<dbReference type="Pfam" id="PF11734">
    <property type="entry name" value="TilS_C"/>
    <property type="match status" value="1"/>
</dbReference>
<dbReference type="HAMAP" id="MF_01161">
    <property type="entry name" value="tRNA_Ile_lys_synt"/>
    <property type="match status" value="1"/>
</dbReference>
<keyword evidence="4 8" id="KW-0819">tRNA processing</keyword>
<comment type="subcellular location">
    <subcellularLocation>
        <location evidence="1 8">Cytoplasm</location>
    </subcellularLocation>
</comment>
<dbReference type="SUPFAM" id="SSF82829">
    <property type="entry name" value="MesJ substrate recognition domain-like"/>
    <property type="match status" value="1"/>
</dbReference>
<proteinExistence type="inferred from homology"/>
<keyword evidence="3 8" id="KW-0436">Ligase</keyword>
<evidence type="ECO:0000256" key="1">
    <source>
        <dbReference type="ARBA" id="ARBA00004496"/>
    </source>
</evidence>
<evidence type="ECO:0000313" key="11">
    <source>
        <dbReference type="Proteomes" id="UP000237222"/>
    </source>
</evidence>
<dbReference type="Gene3D" id="1.20.59.20">
    <property type="match status" value="1"/>
</dbReference>
<sequence length="443" mass="49474">MAQLLSHLSVALAPYLGRRRWHVAYSGGLDSRVLLHLVWLMRQRAFAAGESFPEVCAVHVNHQLQSGADAWAGQCQAICSQYNIPFECHRVTIQGSRQGIESLARTARYEVFEAVVEHDDAMLLAHHQDDQAETFLLRLMRGAGLAGLAAMPAARNLGRGELFRPMLNLSRAELEAYAEEHRLEWIEDPSNGNTQYRRNFLRHHVMPVLAERWPNYRNSIAAAAELQAEASELLGSYLSADLKKMTAADGALDLNALRGIEPIRQRALLRHFIFTQFGQRIDRAQSYELVEQFLASSGDSQPVFSLAGGVTLRVFKGRLYCDESPVNKAFDSGLVLNWDTGHACHIEGLGQLSAQAGGRFAPQGELTVRFRRGGERCRLAGHGHSKSLKKLLQEWGIPPWQRDRLPLIYCGDEIAAIADMAICEGYQLPDGEAGIQLQWVWSR</sequence>
<comment type="similarity">
    <text evidence="8">Belongs to the tRNA(Ile)-lysidine synthase family.</text>
</comment>
<dbReference type="Pfam" id="PF09179">
    <property type="entry name" value="TilS"/>
    <property type="match status" value="1"/>
</dbReference>
<dbReference type="GO" id="GO:0006400">
    <property type="term" value="P:tRNA modification"/>
    <property type="evidence" value="ECO:0007669"/>
    <property type="project" value="UniProtKB-UniRule"/>
</dbReference>
<comment type="catalytic activity">
    <reaction evidence="7 8">
        <text>cytidine(34) in tRNA(Ile2) + L-lysine + ATP = lysidine(34) in tRNA(Ile2) + AMP + diphosphate + H(+)</text>
        <dbReference type="Rhea" id="RHEA:43744"/>
        <dbReference type="Rhea" id="RHEA-COMP:10625"/>
        <dbReference type="Rhea" id="RHEA-COMP:10670"/>
        <dbReference type="ChEBI" id="CHEBI:15378"/>
        <dbReference type="ChEBI" id="CHEBI:30616"/>
        <dbReference type="ChEBI" id="CHEBI:32551"/>
        <dbReference type="ChEBI" id="CHEBI:33019"/>
        <dbReference type="ChEBI" id="CHEBI:82748"/>
        <dbReference type="ChEBI" id="CHEBI:83665"/>
        <dbReference type="ChEBI" id="CHEBI:456215"/>
        <dbReference type="EC" id="6.3.4.19"/>
    </reaction>
</comment>
<dbReference type="RefSeq" id="WP_103685411.1">
    <property type="nucleotide sequence ID" value="NZ_PQGG01000035.1"/>
</dbReference>
<dbReference type="CDD" id="cd01992">
    <property type="entry name" value="TilS_N"/>
    <property type="match status" value="1"/>
</dbReference>
<feature type="domain" description="Lysidine-tRNA(Ile) synthetase C-terminal" evidence="9">
    <location>
        <begin position="366"/>
        <end position="439"/>
    </location>
</feature>
<dbReference type="GO" id="GO:0005524">
    <property type="term" value="F:ATP binding"/>
    <property type="evidence" value="ECO:0007669"/>
    <property type="project" value="UniProtKB-UniRule"/>
</dbReference>
<dbReference type="Proteomes" id="UP000237222">
    <property type="component" value="Unassembled WGS sequence"/>
</dbReference>
<evidence type="ECO:0000256" key="5">
    <source>
        <dbReference type="ARBA" id="ARBA00022741"/>
    </source>
</evidence>
<organism evidence="10 11">
    <name type="scientific">Zhongshania marina</name>
    <dbReference type="NCBI Taxonomy" id="2304603"/>
    <lineage>
        <taxon>Bacteria</taxon>
        <taxon>Pseudomonadati</taxon>
        <taxon>Pseudomonadota</taxon>
        <taxon>Gammaproteobacteria</taxon>
        <taxon>Cellvibrionales</taxon>
        <taxon>Spongiibacteraceae</taxon>
        <taxon>Zhongshania</taxon>
    </lineage>
</organism>
<evidence type="ECO:0000313" key="10">
    <source>
        <dbReference type="EMBL" id="POP51787.1"/>
    </source>
</evidence>
<dbReference type="Gene3D" id="3.40.50.620">
    <property type="entry name" value="HUPs"/>
    <property type="match status" value="1"/>
</dbReference>
<evidence type="ECO:0000256" key="8">
    <source>
        <dbReference type="HAMAP-Rule" id="MF_01161"/>
    </source>
</evidence>
<evidence type="ECO:0000259" key="9">
    <source>
        <dbReference type="SMART" id="SM00977"/>
    </source>
</evidence>
<dbReference type="SMART" id="SM00977">
    <property type="entry name" value="TilS_C"/>
    <property type="match status" value="1"/>
</dbReference>
<dbReference type="GO" id="GO:0005737">
    <property type="term" value="C:cytoplasm"/>
    <property type="evidence" value="ECO:0007669"/>
    <property type="project" value="UniProtKB-SubCell"/>
</dbReference>
<dbReference type="NCBIfam" id="TIGR02432">
    <property type="entry name" value="lysidine_TilS_N"/>
    <property type="match status" value="1"/>
</dbReference>
<keyword evidence="2 8" id="KW-0963">Cytoplasm</keyword>
<gene>
    <name evidence="8 10" type="primary">tilS</name>
    <name evidence="10" type="ORF">C0068_15665</name>
</gene>
<keyword evidence="6 8" id="KW-0067">ATP-binding</keyword>
<dbReference type="OrthoDB" id="9807403at2"/>
<evidence type="ECO:0000256" key="4">
    <source>
        <dbReference type="ARBA" id="ARBA00022694"/>
    </source>
</evidence>
<name>A0A2S4HCU7_9GAMM</name>
<evidence type="ECO:0000256" key="2">
    <source>
        <dbReference type="ARBA" id="ARBA00022490"/>
    </source>
</evidence>
<dbReference type="EMBL" id="PQGG01000035">
    <property type="protein sequence ID" value="POP51787.1"/>
    <property type="molecule type" value="Genomic_DNA"/>
</dbReference>
<feature type="binding site" evidence="8">
    <location>
        <begin position="26"/>
        <end position="31"/>
    </location>
    <ligand>
        <name>ATP</name>
        <dbReference type="ChEBI" id="CHEBI:30616"/>
    </ligand>
</feature>
<dbReference type="PANTHER" id="PTHR43033">
    <property type="entry name" value="TRNA(ILE)-LYSIDINE SYNTHASE-RELATED"/>
    <property type="match status" value="1"/>
</dbReference>
<protein>
    <recommendedName>
        <fullName evidence="8">tRNA(Ile)-lysidine synthase</fullName>
        <ecNumber evidence="8">6.3.4.19</ecNumber>
    </recommendedName>
    <alternativeName>
        <fullName evidence="8">tRNA(Ile)-2-lysyl-cytidine synthase</fullName>
    </alternativeName>
    <alternativeName>
        <fullName evidence="8">tRNA(Ile)-lysidine synthetase</fullName>
    </alternativeName>
</protein>
<dbReference type="InterPro" id="IPR012795">
    <property type="entry name" value="tRNA_Ile_lys_synt_N"/>
</dbReference>
<dbReference type="NCBIfam" id="TIGR02433">
    <property type="entry name" value="lysidine_TilS_C"/>
    <property type="match status" value="1"/>
</dbReference>
<dbReference type="AlphaFoldDB" id="A0A2S4HCU7"/>
<dbReference type="InterPro" id="IPR015262">
    <property type="entry name" value="tRNA_Ile_lys_synt_subst-bd"/>
</dbReference>